<comment type="caution">
    <text evidence="3">The sequence shown here is derived from an EMBL/GenBank/DDBJ whole genome shotgun (WGS) entry which is preliminary data.</text>
</comment>
<evidence type="ECO:0000313" key="3">
    <source>
        <dbReference type="EMBL" id="KKO00332.1"/>
    </source>
</evidence>
<accession>A0A0F9XLW5</accession>
<dbReference type="AlphaFoldDB" id="A0A0F9XLW5"/>
<feature type="domain" description="Putative auto-transporter adhesin head GIN" evidence="2">
    <location>
        <begin position="60"/>
        <end position="245"/>
    </location>
</feature>
<dbReference type="InterPro" id="IPR021255">
    <property type="entry name" value="DUF2807"/>
</dbReference>
<reference evidence="3" key="1">
    <citation type="journal article" date="2015" name="Nature">
        <title>Complex archaea that bridge the gap between prokaryotes and eukaryotes.</title>
        <authorList>
            <person name="Spang A."/>
            <person name="Saw J.H."/>
            <person name="Jorgensen S.L."/>
            <person name="Zaremba-Niedzwiedzka K."/>
            <person name="Martijn J."/>
            <person name="Lind A.E."/>
            <person name="van Eijk R."/>
            <person name="Schleper C."/>
            <person name="Guy L."/>
            <person name="Ettema T.J."/>
        </authorList>
    </citation>
    <scope>NUCLEOTIDE SEQUENCE</scope>
</reference>
<feature type="region of interest" description="Disordered" evidence="1">
    <location>
        <begin position="234"/>
        <end position="261"/>
    </location>
</feature>
<protein>
    <recommendedName>
        <fullName evidence="2">Putative auto-transporter adhesin head GIN domain-containing protein</fullName>
    </recommendedName>
</protein>
<feature type="compositionally biased region" description="Polar residues" evidence="1">
    <location>
        <begin position="250"/>
        <end position="261"/>
    </location>
</feature>
<dbReference type="PANTHER" id="PTHR39200:SF1">
    <property type="entry name" value="AUTO-TRANSPORTER ADHESIN HEAD GIN DOMAIN-CONTAINING PROTEIN-RELATED"/>
    <property type="match status" value="1"/>
</dbReference>
<dbReference type="PANTHER" id="PTHR39200">
    <property type="entry name" value="HYPOTHETICAL EXPORTED PROTEIN"/>
    <property type="match status" value="1"/>
</dbReference>
<evidence type="ECO:0000259" key="2">
    <source>
        <dbReference type="Pfam" id="PF10988"/>
    </source>
</evidence>
<evidence type="ECO:0000256" key="1">
    <source>
        <dbReference type="SAM" id="MobiDB-lite"/>
    </source>
</evidence>
<sequence>MAESVLPKNNQSVNQLNMKIMRKLSVLVCVSLLSISCSAQWGKTIKGNGNNITIERNTGDYDGVAVSGWFDVDLVSGSEGEITLEGEENLLEYIITEVKDGKLVIKTEKGVNLKSSNWKSGIHITIPIESISSVAMSGSGDIVGKTKIKSDKFSTAMSGSGDITLDIDTTSLSATMSGSGDITLSGSTTDFEATISGSGDIEAYDLEADHVSATVSGSADIQVTANKSIKARVSGSGDISYRGNPEKVNTKTSGSGDISKG</sequence>
<gene>
    <name evidence="3" type="ORF">LCGC14_0127500</name>
</gene>
<dbReference type="Gene3D" id="2.160.20.120">
    <property type="match status" value="1"/>
</dbReference>
<organism evidence="3">
    <name type="scientific">marine sediment metagenome</name>
    <dbReference type="NCBI Taxonomy" id="412755"/>
    <lineage>
        <taxon>unclassified sequences</taxon>
        <taxon>metagenomes</taxon>
        <taxon>ecological metagenomes</taxon>
    </lineage>
</organism>
<dbReference type="EMBL" id="LAZR01000041">
    <property type="protein sequence ID" value="KKO00332.1"/>
    <property type="molecule type" value="Genomic_DNA"/>
</dbReference>
<dbReference type="Pfam" id="PF10988">
    <property type="entry name" value="DUF2807"/>
    <property type="match status" value="1"/>
</dbReference>
<proteinExistence type="predicted"/>
<name>A0A0F9XLW5_9ZZZZ</name>